<dbReference type="Proteomes" id="UP001244552">
    <property type="component" value="Unassembled WGS sequence"/>
</dbReference>
<dbReference type="PRINTS" id="PR00037">
    <property type="entry name" value="HTHLACR"/>
</dbReference>
<dbReference type="InterPro" id="IPR018356">
    <property type="entry name" value="Tscrpt_reg_HTH_DeoR_CS"/>
</dbReference>
<keyword evidence="4" id="KW-0804">Transcription</keyword>
<keyword evidence="1" id="KW-0678">Repressor</keyword>
<dbReference type="PROSITE" id="PS51000">
    <property type="entry name" value="HTH_DEOR_2"/>
    <property type="match status" value="1"/>
</dbReference>
<dbReference type="RefSeq" id="WP_209987631.1">
    <property type="nucleotide sequence ID" value="NZ_JAGINO010000022.1"/>
</dbReference>
<dbReference type="EMBL" id="JAUSVU010000020">
    <property type="protein sequence ID" value="MDQ0535751.1"/>
    <property type="molecule type" value="Genomic_DNA"/>
</dbReference>
<dbReference type="SUPFAM" id="SSF46785">
    <property type="entry name" value="Winged helix' DNA-binding domain"/>
    <property type="match status" value="1"/>
</dbReference>
<dbReference type="PANTHER" id="PTHR30363:SF4">
    <property type="entry name" value="GLYCEROL-3-PHOSPHATE REGULON REPRESSOR"/>
    <property type="match status" value="1"/>
</dbReference>
<evidence type="ECO:0000256" key="4">
    <source>
        <dbReference type="ARBA" id="ARBA00023163"/>
    </source>
</evidence>
<keyword evidence="3" id="KW-0238">DNA-binding</keyword>
<dbReference type="InterPro" id="IPR036390">
    <property type="entry name" value="WH_DNA-bd_sf"/>
</dbReference>
<evidence type="ECO:0000259" key="5">
    <source>
        <dbReference type="PROSITE" id="PS51000"/>
    </source>
</evidence>
<comment type="caution">
    <text evidence="6">The sequence shown here is derived from an EMBL/GenBank/DDBJ whole genome shotgun (WGS) entry which is preliminary data.</text>
</comment>
<proteinExistence type="predicted"/>
<reference evidence="6 7" key="1">
    <citation type="submission" date="2023-07" db="EMBL/GenBank/DDBJ databases">
        <title>Genomic Encyclopedia of Type Strains, Phase IV (KMG-IV): sequencing the most valuable type-strain genomes for metagenomic binning, comparative biology and taxonomic classification.</title>
        <authorList>
            <person name="Goeker M."/>
        </authorList>
    </citation>
    <scope>NUCLEOTIDE SEQUENCE [LARGE SCALE GENOMIC DNA]</scope>
    <source>
        <strain evidence="6 7">DSM 19922</strain>
    </source>
</reference>
<dbReference type="PANTHER" id="PTHR30363">
    <property type="entry name" value="HTH-TYPE TRANSCRIPTIONAL REGULATOR SRLR-RELATED"/>
    <property type="match status" value="1"/>
</dbReference>
<dbReference type="SUPFAM" id="SSF100950">
    <property type="entry name" value="NagB/RpiA/CoA transferase-like"/>
    <property type="match status" value="1"/>
</dbReference>
<dbReference type="InterPro" id="IPR050313">
    <property type="entry name" value="Carb_Metab_HTH_regulators"/>
</dbReference>
<evidence type="ECO:0000256" key="1">
    <source>
        <dbReference type="ARBA" id="ARBA00022491"/>
    </source>
</evidence>
<name>A0ABU0MQJ1_9PROT</name>
<dbReference type="Gene3D" id="1.10.10.10">
    <property type="entry name" value="Winged helix-like DNA-binding domain superfamily/Winged helix DNA-binding domain"/>
    <property type="match status" value="1"/>
</dbReference>
<keyword evidence="2" id="KW-0805">Transcription regulation</keyword>
<evidence type="ECO:0000313" key="7">
    <source>
        <dbReference type="Proteomes" id="UP001244552"/>
    </source>
</evidence>
<evidence type="ECO:0000256" key="2">
    <source>
        <dbReference type="ARBA" id="ARBA00023015"/>
    </source>
</evidence>
<accession>A0ABU0MQJ1</accession>
<feature type="domain" description="HTH deoR-type" evidence="5">
    <location>
        <begin position="11"/>
        <end position="66"/>
    </location>
</feature>
<dbReference type="InterPro" id="IPR037171">
    <property type="entry name" value="NagB/RpiA_transferase-like"/>
</dbReference>
<dbReference type="SMART" id="SM00420">
    <property type="entry name" value="HTH_DEOR"/>
    <property type="match status" value="1"/>
</dbReference>
<dbReference type="InterPro" id="IPR001034">
    <property type="entry name" value="DeoR_HTH"/>
</dbReference>
<sequence length="268" mass="28058">MDDCDAAFRLPQQRQKLILDRLAQEGQVLAARLAEEFQTSEDTIRRDLRDLAAAGLCKRVYGGAIRLSPASTSARVRHEAMTSRTHRLGRRLAGLIVPGQFVFMDAGTTVLAAATALPDGLAITVATHDPRIATALLGREGIDLILLGGRVDPLSGAALGLHALRTAMEMRPDLLLLGTCALNAAVGIGCFGVDDAEMKRTLVRSAGAVATAVANEKLGTAAPYLVAASDALSDLVVEADAPRAALAGLQALGVRIHPADDITEDGKQ</sequence>
<dbReference type="Pfam" id="PF08220">
    <property type="entry name" value="HTH_DeoR"/>
    <property type="match status" value="1"/>
</dbReference>
<evidence type="ECO:0000313" key="6">
    <source>
        <dbReference type="EMBL" id="MDQ0535751.1"/>
    </source>
</evidence>
<protein>
    <submittedName>
        <fullName evidence="6">DeoR/GlpR family transcriptional regulator of sugar metabolism</fullName>
    </submittedName>
</protein>
<dbReference type="InterPro" id="IPR014036">
    <property type="entry name" value="DeoR-like_C"/>
</dbReference>
<dbReference type="PROSITE" id="PS00894">
    <property type="entry name" value="HTH_DEOR_1"/>
    <property type="match status" value="1"/>
</dbReference>
<keyword evidence="7" id="KW-1185">Reference proteome</keyword>
<dbReference type="SMART" id="SM01134">
    <property type="entry name" value="DeoRC"/>
    <property type="match status" value="1"/>
</dbReference>
<evidence type="ECO:0000256" key="3">
    <source>
        <dbReference type="ARBA" id="ARBA00023125"/>
    </source>
</evidence>
<dbReference type="Pfam" id="PF00455">
    <property type="entry name" value="DeoRC"/>
    <property type="match status" value="1"/>
</dbReference>
<gene>
    <name evidence="6" type="ORF">QO018_004635</name>
</gene>
<dbReference type="InterPro" id="IPR036388">
    <property type="entry name" value="WH-like_DNA-bd_sf"/>
</dbReference>
<organism evidence="6 7">
    <name type="scientific">Azospirillum picis</name>
    <dbReference type="NCBI Taxonomy" id="488438"/>
    <lineage>
        <taxon>Bacteria</taxon>
        <taxon>Pseudomonadati</taxon>
        <taxon>Pseudomonadota</taxon>
        <taxon>Alphaproteobacteria</taxon>
        <taxon>Rhodospirillales</taxon>
        <taxon>Azospirillaceae</taxon>
        <taxon>Azospirillum</taxon>
    </lineage>
</organism>